<reference evidence="3" key="1">
    <citation type="submission" date="2023-01" db="EMBL/GenBank/DDBJ databases">
        <title>Comparative Genomic Analysis of the Clinically-Derived Winkia Strain NY0527 Provides Evidence into the Taxonomic Reassignment of Winkia neuii and Characterizes Their Virulence Traits.</title>
        <authorList>
            <person name="Cai X."/>
            <person name="Peng Y."/>
            <person name="Li M."/>
            <person name="Qiu Y."/>
            <person name="Wang Y."/>
            <person name="Xu L."/>
            <person name="Hou Q."/>
        </authorList>
    </citation>
    <scope>NUCLEOTIDE SEQUENCE</scope>
    <source>
        <strain evidence="3">NY0527</strain>
    </source>
</reference>
<dbReference type="KEGG" id="wne:PIG85_07155"/>
<proteinExistence type="predicted"/>
<feature type="transmembrane region" description="Helical" evidence="1">
    <location>
        <begin position="37"/>
        <end position="58"/>
    </location>
</feature>
<feature type="transmembrane region" description="Helical" evidence="1">
    <location>
        <begin position="267"/>
        <end position="287"/>
    </location>
</feature>
<dbReference type="EMBL" id="CP116394">
    <property type="protein sequence ID" value="WCE45437.1"/>
    <property type="molecule type" value="Genomic_DNA"/>
</dbReference>
<sequence>MTPDLAAQFVENITIFGAIAAIAGGFFGAAIGGNNAFGFTGVLIFFAFPIALATGSAIGFEYMAFGPLFGPHVAFAGGVAASAYASKKGLLDKTGYGKDVNQPLAGLGRTDVLLVGAAFGLGGYIFQKLVAMIPWFGTHTDSVAFTVFCSGILARLLFSKKSPFEWVSNLGENRRWLEWQEKPSQYLPLGAFSGLLGAGAVLAMIHYVYDAKPEVIDVIMANAQGLPFAISALCIFLVAMGIKMPVTHHMTIVGALAAVKFLPVVGYNPFICLLVGVVFGVLAAFVAEVMARLSYDAGDTHIDPPAAAIWPCTTLVLGLSSLLA</sequence>
<name>A0AB38XM45_9ACTO</name>
<feature type="transmembrane region" description="Helical" evidence="1">
    <location>
        <begin position="64"/>
        <end position="85"/>
    </location>
</feature>
<protein>
    <recommendedName>
        <fullName evidence="2">DUF7973 domain-containing protein</fullName>
    </recommendedName>
</protein>
<evidence type="ECO:0000259" key="2">
    <source>
        <dbReference type="Pfam" id="PF25928"/>
    </source>
</evidence>
<evidence type="ECO:0000256" key="1">
    <source>
        <dbReference type="SAM" id="Phobius"/>
    </source>
</evidence>
<dbReference type="Proteomes" id="UP001211044">
    <property type="component" value="Chromosome"/>
</dbReference>
<dbReference type="InterPro" id="IPR058279">
    <property type="entry name" value="DUF7973"/>
</dbReference>
<feature type="domain" description="DUF7973" evidence="2">
    <location>
        <begin position="219"/>
        <end position="319"/>
    </location>
</feature>
<feature type="transmembrane region" description="Helical" evidence="1">
    <location>
        <begin position="112"/>
        <end position="136"/>
    </location>
</feature>
<dbReference type="RefSeq" id="WP_004804560.1">
    <property type="nucleotide sequence ID" value="NZ_CP116394.1"/>
</dbReference>
<feature type="transmembrane region" description="Helical" evidence="1">
    <location>
        <begin position="228"/>
        <end position="246"/>
    </location>
</feature>
<gene>
    <name evidence="3" type="ORF">PIG85_07155</name>
</gene>
<feature type="domain" description="DUF7973" evidence="2">
    <location>
        <begin position="17"/>
        <end position="159"/>
    </location>
</feature>
<keyword evidence="1" id="KW-1133">Transmembrane helix</keyword>
<feature type="transmembrane region" description="Helical" evidence="1">
    <location>
        <begin position="12"/>
        <end position="30"/>
    </location>
</feature>
<dbReference type="Pfam" id="PF25928">
    <property type="entry name" value="DUF7973"/>
    <property type="match status" value="2"/>
</dbReference>
<evidence type="ECO:0000313" key="4">
    <source>
        <dbReference type="Proteomes" id="UP001211044"/>
    </source>
</evidence>
<dbReference type="AlphaFoldDB" id="A0AB38XM45"/>
<keyword evidence="1" id="KW-0812">Transmembrane</keyword>
<keyword evidence="1" id="KW-0472">Membrane</keyword>
<organism evidence="3 4">
    <name type="scientific">Winkia neuii subsp. anitrata</name>
    <dbReference type="NCBI Taxonomy" id="29318"/>
    <lineage>
        <taxon>Bacteria</taxon>
        <taxon>Bacillati</taxon>
        <taxon>Actinomycetota</taxon>
        <taxon>Actinomycetes</taxon>
        <taxon>Actinomycetales</taxon>
        <taxon>Actinomycetaceae</taxon>
        <taxon>Winkia</taxon>
    </lineage>
</organism>
<evidence type="ECO:0000313" key="3">
    <source>
        <dbReference type="EMBL" id="WCE45437.1"/>
    </source>
</evidence>
<feature type="transmembrane region" description="Helical" evidence="1">
    <location>
        <begin position="186"/>
        <end position="208"/>
    </location>
</feature>
<feature type="transmembrane region" description="Helical" evidence="1">
    <location>
        <begin position="307"/>
        <end position="323"/>
    </location>
</feature>
<feature type="transmembrane region" description="Helical" evidence="1">
    <location>
        <begin position="142"/>
        <end position="158"/>
    </location>
</feature>
<accession>A0AB38XM45</accession>